<evidence type="ECO:0000259" key="4">
    <source>
        <dbReference type="PROSITE" id="PS50989"/>
    </source>
</evidence>
<dbReference type="PROSITE" id="PS50980">
    <property type="entry name" value="COA_CT_NTER"/>
    <property type="match status" value="1"/>
</dbReference>
<feature type="domain" description="CoA carboxyltransferase C-terminal" evidence="4">
    <location>
        <begin position="283"/>
        <end position="524"/>
    </location>
</feature>
<keyword evidence="6" id="KW-1185">Reference proteome</keyword>
<evidence type="ECO:0000256" key="1">
    <source>
        <dbReference type="ARBA" id="ARBA00006102"/>
    </source>
</evidence>
<dbReference type="InterPro" id="IPR029045">
    <property type="entry name" value="ClpP/crotonase-like_dom_sf"/>
</dbReference>
<proteinExistence type="inferred from homology"/>
<accession>A0A418NPD7</accession>
<organism evidence="5 6">
    <name type="scientific">Aurantiacibacter zhengii</name>
    <dbReference type="NCBI Taxonomy" id="2307003"/>
    <lineage>
        <taxon>Bacteria</taxon>
        <taxon>Pseudomonadati</taxon>
        <taxon>Pseudomonadota</taxon>
        <taxon>Alphaproteobacteria</taxon>
        <taxon>Sphingomonadales</taxon>
        <taxon>Erythrobacteraceae</taxon>
        <taxon>Aurantiacibacter</taxon>
    </lineage>
</organism>
<dbReference type="RefSeq" id="WP_119587825.1">
    <property type="nucleotide sequence ID" value="NZ_CAWODQ010000028.1"/>
</dbReference>
<dbReference type="OrthoDB" id="9803706at2"/>
<reference evidence="5 6" key="1">
    <citation type="submission" date="2018-08" db="EMBL/GenBank/DDBJ databases">
        <title>Erythrobacter zhengii sp.nov., a bacterium isolated from deep-sea sediment.</title>
        <authorList>
            <person name="Fang C."/>
            <person name="Wu Y.-H."/>
            <person name="Sun C."/>
            <person name="Wang H."/>
            <person name="Cheng H."/>
            <person name="Meng F.-X."/>
            <person name="Wang C.-S."/>
            <person name="Xu X.-W."/>
        </authorList>
    </citation>
    <scope>NUCLEOTIDE SEQUENCE [LARGE SCALE GENOMIC DNA]</scope>
    <source>
        <strain evidence="5 6">V18</strain>
    </source>
</reference>
<comment type="similarity">
    <text evidence="1">Belongs to the AccD/PCCB family.</text>
</comment>
<dbReference type="AlphaFoldDB" id="A0A418NPD7"/>
<dbReference type="Proteomes" id="UP000286576">
    <property type="component" value="Unassembled WGS sequence"/>
</dbReference>
<feature type="domain" description="CoA carboxyltransferase N-terminal" evidence="3">
    <location>
        <begin position="24"/>
        <end position="280"/>
    </location>
</feature>
<sequence length="533" mass="57440">MTAPPLTSTLDREAPDAKARFVHNKALAEDLRAKVAEAALGGSEKHRERHVSRGKLLPRERVERLLDPGSPFLEIGQLAANGMYEGDVSGASMIAGIGRVSGRQVMIAANDPTVKGGSYYPMTVKKHLRAQEIAQQNRLPCVYLVDSGGANLPYQAEVFPDREHFGRIFYNQAQMSSMGIPQIACVMGSCTAGGAYVPAMSDESVIVREQGTIFLAGPPLVKAATGEEISAEDLGGGALHAKKSGVVDHLAENDEHALTIVRDIVSHLGAGNAAKLEVQHPRPPKFDAEDLYAIIPDDVRAPYDVHEVIARLVDGSEFHEFKRDYGSTLVCGFAHVWGMPVAILANNGVLFSESAQKGAHFIELACQRGIPLLFLQNISGFMVGGKYEAEGIAKHGAKLVTAVATAQVPKITVVIGGSFGAGNYGMCGRAYSPNFMFTWPNARISVMGGEQAASVLATVHRDADKWSEDEAEEFKAPIRQKYEDEGNPYYATARLWDDGVIDPVQTRDVLGLSLAACLEAPIPERAQFGVFRM</sequence>
<evidence type="ECO:0000313" key="6">
    <source>
        <dbReference type="Proteomes" id="UP000286576"/>
    </source>
</evidence>
<dbReference type="InterPro" id="IPR011762">
    <property type="entry name" value="COA_CT_N"/>
</dbReference>
<dbReference type="EMBL" id="QXFL01000008">
    <property type="protein sequence ID" value="RIV83881.1"/>
    <property type="molecule type" value="Genomic_DNA"/>
</dbReference>
<dbReference type="Gene3D" id="3.90.226.10">
    <property type="entry name" value="2-enoyl-CoA Hydratase, Chain A, domain 1"/>
    <property type="match status" value="2"/>
</dbReference>
<name>A0A418NPD7_9SPHN</name>
<dbReference type="PROSITE" id="PS50989">
    <property type="entry name" value="COA_CT_CTER"/>
    <property type="match status" value="1"/>
</dbReference>
<gene>
    <name evidence="5" type="ORF">D2V07_15470</name>
</gene>
<dbReference type="InterPro" id="IPR011763">
    <property type="entry name" value="COA_CT_C"/>
</dbReference>
<dbReference type="GO" id="GO:0006552">
    <property type="term" value="P:L-leucine catabolic process"/>
    <property type="evidence" value="ECO:0007669"/>
    <property type="project" value="TreeGrafter"/>
</dbReference>
<dbReference type="FunFam" id="3.90.226.10:FF:000007">
    <property type="entry name" value="Methylcrotonoyl-CoA carboxylase subunit beta"/>
    <property type="match status" value="1"/>
</dbReference>
<dbReference type="GO" id="GO:1905202">
    <property type="term" value="C:methylcrotonoyl-CoA carboxylase complex"/>
    <property type="evidence" value="ECO:0007669"/>
    <property type="project" value="TreeGrafter"/>
</dbReference>
<dbReference type="PANTHER" id="PTHR22855">
    <property type="entry name" value="ACETYL, PROPIONYL, PYRUVATE, AND GLUTACONYL CARBOXYLASE-RELATED"/>
    <property type="match status" value="1"/>
</dbReference>
<comment type="caution">
    <text evidence="5">The sequence shown here is derived from an EMBL/GenBank/DDBJ whole genome shotgun (WGS) entry which is preliminary data.</text>
</comment>
<dbReference type="GO" id="GO:0004485">
    <property type="term" value="F:methylcrotonoyl-CoA carboxylase activity"/>
    <property type="evidence" value="ECO:0007669"/>
    <property type="project" value="TreeGrafter"/>
</dbReference>
<evidence type="ECO:0000259" key="3">
    <source>
        <dbReference type="PROSITE" id="PS50980"/>
    </source>
</evidence>
<protein>
    <submittedName>
        <fullName evidence="5">Methylcrotonoyl-CoA carboxylase</fullName>
    </submittedName>
</protein>
<dbReference type="FunFam" id="3.90.226.10:FF:000004">
    <property type="entry name" value="Methylcrotonoyl-CoA carboxylase beta chain"/>
    <property type="match status" value="1"/>
</dbReference>
<dbReference type="SUPFAM" id="SSF52096">
    <property type="entry name" value="ClpP/crotonase"/>
    <property type="match status" value="2"/>
</dbReference>
<dbReference type="InterPro" id="IPR034733">
    <property type="entry name" value="AcCoA_carboxyl_beta"/>
</dbReference>
<dbReference type="Pfam" id="PF01039">
    <property type="entry name" value="Carboxyl_trans"/>
    <property type="match status" value="1"/>
</dbReference>
<dbReference type="InterPro" id="IPR045190">
    <property type="entry name" value="MCCB/AccD1-like"/>
</dbReference>
<evidence type="ECO:0000256" key="2">
    <source>
        <dbReference type="ARBA" id="ARBA00046317"/>
    </source>
</evidence>
<dbReference type="PANTHER" id="PTHR22855:SF13">
    <property type="entry name" value="METHYLCROTONOYL-COA CARBOXYLASE BETA CHAIN, MITOCHONDRIAL"/>
    <property type="match status" value="1"/>
</dbReference>
<comment type="pathway">
    <text evidence="2">Amino-acid degradation; L-leucine degradation.</text>
</comment>
<evidence type="ECO:0000313" key="5">
    <source>
        <dbReference type="EMBL" id="RIV83881.1"/>
    </source>
</evidence>